<dbReference type="InterPro" id="IPR003594">
    <property type="entry name" value="HATPase_dom"/>
</dbReference>
<feature type="compositionally biased region" description="Polar residues" evidence="10">
    <location>
        <begin position="7"/>
        <end position="21"/>
    </location>
</feature>
<dbReference type="GO" id="GO:0000155">
    <property type="term" value="F:phosphorelay sensor kinase activity"/>
    <property type="evidence" value="ECO:0007669"/>
    <property type="project" value="InterPro"/>
</dbReference>
<organism evidence="14 15">
    <name type="scientific">Lancefieldella parvula (strain ATCC 33793 / DSM 20469 / CCUG 32760 / JCM 10300 / KCTC 3663 / VPI 0546 / 1246)</name>
    <name type="common">Atopobium parvulum</name>
    <dbReference type="NCBI Taxonomy" id="521095"/>
    <lineage>
        <taxon>Bacteria</taxon>
        <taxon>Bacillati</taxon>
        <taxon>Actinomycetota</taxon>
        <taxon>Coriobacteriia</taxon>
        <taxon>Coriobacteriales</taxon>
        <taxon>Atopobiaceae</taxon>
        <taxon>Lancefieldella</taxon>
    </lineage>
</organism>
<accession>C8W8I1</accession>
<evidence type="ECO:0000259" key="12">
    <source>
        <dbReference type="PROSITE" id="PS50109"/>
    </source>
</evidence>
<evidence type="ECO:0000256" key="9">
    <source>
        <dbReference type="ARBA" id="ARBA00023012"/>
    </source>
</evidence>
<dbReference type="STRING" id="521095.Apar_1348"/>
<gene>
    <name evidence="14" type="ordered locus">Apar_1348</name>
</gene>
<dbReference type="Proteomes" id="UP000000960">
    <property type="component" value="Chromosome"/>
</dbReference>
<dbReference type="RefSeq" id="WP_012809428.1">
    <property type="nucleotide sequence ID" value="NC_013203.1"/>
</dbReference>
<proteinExistence type="predicted"/>
<dbReference type="Gene3D" id="1.10.287.130">
    <property type="match status" value="1"/>
</dbReference>
<evidence type="ECO:0000256" key="6">
    <source>
        <dbReference type="ARBA" id="ARBA00022692"/>
    </source>
</evidence>
<feature type="transmembrane region" description="Helical" evidence="11">
    <location>
        <begin position="39"/>
        <end position="62"/>
    </location>
</feature>
<feature type="domain" description="Histidine kinase" evidence="12">
    <location>
        <begin position="273"/>
        <end position="490"/>
    </location>
</feature>
<evidence type="ECO:0000256" key="11">
    <source>
        <dbReference type="SAM" id="Phobius"/>
    </source>
</evidence>
<dbReference type="FunFam" id="3.30.565.10:FF:000006">
    <property type="entry name" value="Sensor histidine kinase WalK"/>
    <property type="match status" value="1"/>
</dbReference>
<dbReference type="SUPFAM" id="SSF158472">
    <property type="entry name" value="HAMP domain-like"/>
    <property type="match status" value="1"/>
</dbReference>
<dbReference type="InterPro" id="IPR003660">
    <property type="entry name" value="HAMP_dom"/>
</dbReference>
<dbReference type="SMART" id="SM00388">
    <property type="entry name" value="HisKA"/>
    <property type="match status" value="1"/>
</dbReference>
<feature type="region of interest" description="Disordered" evidence="10">
    <location>
        <begin position="1"/>
        <end position="23"/>
    </location>
</feature>
<name>C8W8I1_LANP1</name>
<evidence type="ECO:0000259" key="13">
    <source>
        <dbReference type="PROSITE" id="PS50885"/>
    </source>
</evidence>
<keyword evidence="8 11" id="KW-1133">Transmembrane helix</keyword>
<dbReference type="AlphaFoldDB" id="C8W8I1"/>
<dbReference type="InterPro" id="IPR004358">
    <property type="entry name" value="Sig_transdc_His_kin-like_C"/>
</dbReference>
<dbReference type="Gene3D" id="3.30.565.10">
    <property type="entry name" value="Histidine kinase-like ATPase, C-terminal domain"/>
    <property type="match status" value="1"/>
</dbReference>
<dbReference type="SMART" id="SM00387">
    <property type="entry name" value="HATPase_c"/>
    <property type="match status" value="1"/>
</dbReference>
<evidence type="ECO:0000256" key="5">
    <source>
        <dbReference type="ARBA" id="ARBA00022679"/>
    </source>
</evidence>
<dbReference type="SUPFAM" id="SSF55874">
    <property type="entry name" value="ATPase domain of HSP90 chaperone/DNA topoisomerase II/histidine kinase"/>
    <property type="match status" value="1"/>
</dbReference>
<evidence type="ECO:0000256" key="10">
    <source>
        <dbReference type="SAM" id="MobiDB-lite"/>
    </source>
</evidence>
<dbReference type="HOGENOM" id="CLU_000445_89_6_11"/>
<evidence type="ECO:0000313" key="15">
    <source>
        <dbReference type="Proteomes" id="UP000000960"/>
    </source>
</evidence>
<dbReference type="PROSITE" id="PS50109">
    <property type="entry name" value="HIS_KIN"/>
    <property type="match status" value="1"/>
</dbReference>
<keyword evidence="9" id="KW-0902">Two-component regulatory system</keyword>
<protein>
    <recommendedName>
        <fullName evidence="3">histidine kinase</fullName>
        <ecNumber evidence="3">2.7.13.3</ecNumber>
    </recommendedName>
</protein>
<keyword evidence="15" id="KW-1185">Reference proteome</keyword>
<keyword evidence="5 14" id="KW-0808">Transferase</keyword>
<dbReference type="PROSITE" id="PS50885">
    <property type="entry name" value="HAMP"/>
    <property type="match status" value="1"/>
</dbReference>
<keyword evidence="7 14" id="KW-0418">Kinase</keyword>
<evidence type="ECO:0000256" key="1">
    <source>
        <dbReference type="ARBA" id="ARBA00000085"/>
    </source>
</evidence>
<evidence type="ECO:0000256" key="4">
    <source>
        <dbReference type="ARBA" id="ARBA00022553"/>
    </source>
</evidence>
<keyword evidence="11" id="KW-0472">Membrane</keyword>
<dbReference type="PANTHER" id="PTHR43711">
    <property type="entry name" value="TWO-COMPONENT HISTIDINE KINASE"/>
    <property type="match status" value="1"/>
</dbReference>
<dbReference type="Pfam" id="PF00672">
    <property type="entry name" value="HAMP"/>
    <property type="match status" value="1"/>
</dbReference>
<dbReference type="eggNOG" id="COG2770">
    <property type="taxonomic scope" value="Bacteria"/>
</dbReference>
<feature type="transmembrane region" description="Helical" evidence="11">
    <location>
        <begin position="190"/>
        <end position="211"/>
    </location>
</feature>
<dbReference type="GO" id="GO:0005886">
    <property type="term" value="C:plasma membrane"/>
    <property type="evidence" value="ECO:0007669"/>
    <property type="project" value="UniProtKB-SubCell"/>
</dbReference>
<reference evidence="14 15" key="1">
    <citation type="journal article" date="2009" name="Stand. Genomic Sci.">
        <title>Complete genome sequence of Atopobium parvulum type strain (IPP 1246).</title>
        <authorList>
            <person name="Copeland A."/>
            <person name="Sikorski J."/>
            <person name="Lapidus A."/>
            <person name="Nolan M."/>
            <person name="Del Rio T.G."/>
            <person name="Lucas S."/>
            <person name="Chen F."/>
            <person name="Tice H."/>
            <person name="Pitluck S."/>
            <person name="Cheng J.F."/>
            <person name="Pukall R."/>
            <person name="Chertkov O."/>
            <person name="Brettin T."/>
            <person name="Han C."/>
            <person name="Detter J.C."/>
            <person name="Kuske C."/>
            <person name="Bruce D."/>
            <person name="Goodwin L."/>
            <person name="Ivanova N."/>
            <person name="Mavromatis K."/>
            <person name="Mikhailova N."/>
            <person name="Chen A."/>
            <person name="Palaniappan K."/>
            <person name="Chain P."/>
            <person name="Rohde M."/>
            <person name="Goker M."/>
            <person name="Bristow J."/>
            <person name="Eisen J.A."/>
            <person name="Markowitz V."/>
            <person name="Hugenholtz P."/>
            <person name="Kyrpides N.C."/>
            <person name="Klenk H.P."/>
            <person name="Detter J.C."/>
        </authorList>
    </citation>
    <scope>NUCLEOTIDE SEQUENCE [LARGE SCALE GENOMIC DNA]</scope>
    <source>
        <strain evidence="15">ATCC 33793 / DSM 20469 / CCUG 32760 / JCM 10300 / KCTC 3663 / VPI 0546 / 1246</strain>
    </source>
</reference>
<dbReference type="Pfam" id="PF00512">
    <property type="entry name" value="HisKA"/>
    <property type="match status" value="1"/>
</dbReference>
<dbReference type="InterPro" id="IPR003661">
    <property type="entry name" value="HisK_dim/P_dom"/>
</dbReference>
<dbReference type="Pfam" id="PF02518">
    <property type="entry name" value="HATPase_c"/>
    <property type="match status" value="1"/>
</dbReference>
<dbReference type="CDD" id="cd00075">
    <property type="entry name" value="HATPase"/>
    <property type="match status" value="1"/>
</dbReference>
<dbReference type="eggNOG" id="COG5002">
    <property type="taxonomic scope" value="Bacteria"/>
</dbReference>
<dbReference type="InterPro" id="IPR005467">
    <property type="entry name" value="His_kinase_dom"/>
</dbReference>
<comment type="catalytic activity">
    <reaction evidence="1">
        <text>ATP + protein L-histidine = ADP + protein N-phospho-L-histidine.</text>
        <dbReference type="EC" id="2.7.13.3"/>
    </reaction>
</comment>
<dbReference type="CDD" id="cd00082">
    <property type="entry name" value="HisKA"/>
    <property type="match status" value="1"/>
</dbReference>
<dbReference type="KEGG" id="apv:Apar_1348"/>
<dbReference type="SMART" id="SM00304">
    <property type="entry name" value="HAMP"/>
    <property type="match status" value="1"/>
</dbReference>
<feature type="domain" description="HAMP" evidence="13">
    <location>
        <begin position="213"/>
        <end position="265"/>
    </location>
</feature>
<evidence type="ECO:0000256" key="2">
    <source>
        <dbReference type="ARBA" id="ARBA00004236"/>
    </source>
</evidence>
<keyword evidence="6 11" id="KW-0812">Transmembrane</keyword>
<dbReference type="InterPro" id="IPR036890">
    <property type="entry name" value="HATPase_C_sf"/>
</dbReference>
<keyword evidence="4" id="KW-0597">Phosphoprotein</keyword>
<dbReference type="Gene3D" id="6.10.340.10">
    <property type="match status" value="1"/>
</dbReference>
<dbReference type="EC" id="2.7.13.3" evidence="3"/>
<comment type="subcellular location">
    <subcellularLocation>
        <location evidence="2">Cell membrane</location>
    </subcellularLocation>
</comment>
<dbReference type="PANTHER" id="PTHR43711:SF1">
    <property type="entry name" value="HISTIDINE KINASE 1"/>
    <property type="match status" value="1"/>
</dbReference>
<dbReference type="GeneID" id="84806864"/>
<evidence type="ECO:0000256" key="7">
    <source>
        <dbReference type="ARBA" id="ARBA00022777"/>
    </source>
</evidence>
<evidence type="ECO:0000313" key="14">
    <source>
        <dbReference type="EMBL" id="ACV51772.1"/>
    </source>
</evidence>
<sequence length="501" mass="54340">MALFKKYQSNSLKDPQENEGSYKTIKPDPVGAQSFTAHMAAFFALTAVMTVLVLISVLGIVWEIRFTAYTRENLQNTVNTTALNMSQAYARAEGWTADVLSIARQAASSNPDIGIQVLDVSGVVLYDNSAPNARRSGVNGASSGPQTGDAVVYAVVQNLQGESVGSIRIWTFGSEPFLTQRDIAFRNGSYQAISLAAAIAISLSGLIGILASRSLTKPVRLITETAVQIRSGNLAARSGIRGENELGRLGETFDDMASSLERDIKLERRLTSDVAHELRTPLMAIMATVEAIQDGILPADEERLENIVSESRRLSRLVDAMLHLSRLENGKTKFNPESVNVVAMVASIVAMQETLFKENNRTLTFVDKTPEGNCFVDIDSDMIREALTNLLSNAIRYTDDGGHVVITVSIDNTDAVISVTDDGMGIAPEDIPQTFSRFWRAEESRERASGGLGVGLAITKEIMDRHNGTISVESELGKGTTFSLYLPILAQNNISVTETLL</sequence>
<dbReference type="SUPFAM" id="SSF47384">
    <property type="entry name" value="Homodimeric domain of signal transducing histidine kinase"/>
    <property type="match status" value="1"/>
</dbReference>
<dbReference type="InterPro" id="IPR050736">
    <property type="entry name" value="Sensor_HK_Regulatory"/>
</dbReference>
<dbReference type="CDD" id="cd06225">
    <property type="entry name" value="HAMP"/>
    <property type="match status" value="1"/>
</dbReference>
<evidence type="ECO:0000256" key="8">
    <source>
        <dbReference type="ARBA" id="ARBA00022989"/>
    </source>
</evidence>
<evidence type="ECO:0000256" key="3">
    <source>
        <dbReference type="ARBA" id="ARBA00012438"/>
    </source>
</evidence>
<dbReference type="PRINTS" id="PR00344">
    <property type="entry name" value="BCTRLSENSOR"/>
</dbReference>
<dbReference type="InterPro" id="IPR036097">
    <property type="entry name" value="HisK_dim/P_sf"/>
</dbReference>
<dbReference type="EMBL" id="CP001721">
    <property type="protein sequence ID" value="ACV51772.1"/>
    <property type="molecule type" value="Genomic_DNA"/>
</dbReference>